<feature type="non-terminal residue" evidence="4">
    <location>
        <position position="1"/>
    </location>
</feature>
<dbReference type="EMBL" id="BART01034376">
    <property type="protein sequence ID" value="GAH16902.1"/>
    <property type="molecule type" value="Genomic_DNA"/>
</dbReference>
<feature type="domain" description="CAAX prenyl protease 2/Lysostaphin resistance protein A-like" evidence="3">
    <location>
        <begin position="81"/>
        <end position="116"/>
    </location>
</feature>
<evidence type="ECO:0000256" key="2">
    <source>
        <dbReference type="SAM" id="Phobius"/>
    </source>
</evidence>
<keyword evidence="2" id="KW-0472">Membrane</keyword>
<feature type="region of interest" description="Disordered" evidence="1">
    <location>
        <begin position="134"/>
        <end position="178"/>
    </location>
</feature>
<keyword evidence="2" id="KW-0812">Transmembrane</keyword>
<sequence length="213" mass="23160">SCLGALIITLMLVPLRTRATLGELGFDKHTVRRDIAIGTTAFFVLVVPVLLLQLILTLLWKETSHPLVGLLRDDPSLKFFAMSGFAAVLVAPLVEEFFFRVLLQGWLETMFYRHSAAAQSIAAQADVAQPDAFQQVTDSELSTNEDRVEPDEEAHPYRSPTVAAQDHPPESGASPKSGIINNPSPWAIVISAFLFAIAHGGNGPDPIPLFLFG</sequence>
<name>X1D9I0_9ZZZZ</name>
<evidence type="ECO:0000313" key="4">
    <source>
        <dbReference type="EMBL" id="GAH16902.1"/>
    </source>
</evidence>
<feature type="transmembrane region" description="Helical" evidence="2">
    <location>
        <begin position="35"/>
        <end position="60"/>
    </location>
</feature>
<dbReference type="InterPro" id="IPR003675">
    <property type="entry name" value="Rce1/LyrA-like_dom"/>
</dbReference>
<proteinExistence type="predicted"/>
<evidence type="ECO:0000256" key="1">
    <source>
        <dbReference type="SAM" id="MobiDB-lite"/>
    </source>
</evidence>
<dbReference type="GO" id="GO:0080120">
    <property type="term" value="P:CAAX-box protein maturation"/>
    <property type="evidence" value="ECO:0007669"/>
    <property type="project" value="UniProtKB-ARBA"/>
</dbReference>
<accession>X1D9I0</accession>
<comment type="caution">
    <text evidence="4">The sequence shown here is derived from an EMBL/GenBank/DDBJ whole genome shotgun (WGS) entry which is preliminary data.</text>
</comment>
<feature type="non-terminal residue" evidence="4">
    <location>
        <position position="213"/>
    </location>
</feature>
<dbReference type="Pfam" id="PF02517">
    <property type="entry name" value="Rce1-like"/>
    <property type="match status" value="1"/>
</dbReference>
<dbReference type="AlphaFoldDB" id="X1D9I0"/>
<gene>
    <name evidence="4" type="ORF">S01H4_58773</name>
</gene>
<dbReference type="GO" id="GO:0004175">
    <property type="term" value="F:endopeptidase activity"/>
    <property type="evidence" value="ECO:0007669"/>
    <property type="project" value="UniProtKB-ARBA"/>
</dbReference>
<feature type="transmembrane region" description="Helical" evidence="2">
    <location>
        <begin position="80"/>
        <end position="103"/>
    </location>
</feature>
<keyword evidence="2" id="KW-1133">Transmembrane helix</keyword>
<protein>
    <recommendedName>
        <fullName evidence="3">CAAX prenyl protease 2/Lysostaphin resistance protein A-like domain-containing protein</fullName>
    </recommendedName>
</protein>
<evidence type="ECO:0000259" key="3">
    <source>
        <dbReference type="Pfam" id="PF02517"/>
    </source>
</evidence>
<organism evidence="4">
    <name type="scientific">marine sediment metagenome</name>
    <dbReference type="NCBI Taxonomy" id="412755"/>
    <lineage>
        <taxon>unclassified sequences</taxon>
        <taxon>metagenomes</taxon>
        <taxon>ecological metagenomes</taxon>
    </lineage>
</organism>
<reference evidence="4" key="1">
    <citation type="journal article" date="2014" name="Front. Microbiol.">
        <title>High frequency of phylogenetically diverse reductive dehalogenase-homologous genes in deep subseafloor sedimentary metagenomes.</title>
        <authorList>
            <person name="Kawai M."/>
            <person name="Futagami T."/>
            <person name="Toyoda A."/>
            <person name="Takaki Y."/>
            <person name="Nishi S."/>
            <person name="Hori S."/>
            <person name="Arai W."/>
            <person name="Tsubouchi T."/>
            <person name="Morono Y."/>
            <person name="Uchiyama I."/>
            <person name="Ito T."/>
            <person name="Fujiyama A."/>
            <person name="Inagaki F."/>
            <person name="Takami H."/>
        </authorList>
    </citation>
    <scope>NUCLEOTIDE SEQUENCE</scope>
    <source>
        <strain evidence="4">Expedition CK06-06</strain>
    </source>
</reference>